<dbReference type="Proteomes" id="UP000500826">
    <property type="component" value="Chromosome"/>
</dbReference>
<gene>
    <name evidence="1" type="ORF">HK414_02645</name>
</gene>
<evidence type="ECO:0000313" key="2">
    <source>
        <dbReference type="Proteomes" id="UP000500826"/>
    </source>
</evidence>
<dbReference type="EMBL" id="CP053418">
    <property type="protein sequence ID" value="QJW83450.1"/>
    <property type="molecule type" value="Genomic_DNA"/>
</dbReference>
<sequence length="148" mass="15233">MATGNLVVQNQDDYLVAAGADIASVRTYNSRGLANDDNGDNWAMSLGRRPLEIAGTPNALGSTVTHTAADGAVAIYAFDGPTEAYVSREGEGAHDTIKLAGGRYTGRTAAPAPPKATTRVPRAGCCSRSTPAARGSATSTVPTAYFWA</sequence>
<reference evidence="1 2" key="1">
    <citation type="submission" date="2020-05" db="EMBL/GenBank/DDBJ databases">
        <title>Ramlibacter rhizophilus sp. nov., isolated from rhizosphere soil of national flower Mugunghwa from South Korea.</title>
        <authorList>
            <person name="Zheng-Fei Y."/>
            <person name="Huan T."/>
        </authorList>
    </citation>
    <scope>NUCLEOTIDE SEQUENCE [LARGE SCALE GENOMIC DNA]</scope>
    <source>
        <strain evidence="1 2">H242</strain>
    </source>
</reference>
<keyword evidence="2" id="KW-1185">Reference proteome</keyword>
<organism evidence="1 2">
    <name type="scientific">Ramlibacter terrae</name>
    <dbReference type="NCBI Taxonomy" id="2732511"/>
    <lineage>
        <taxon>Bacteria</taxon>
        <taxon>Pseudomonadati</taxon>
        <taxon>Pseudomonadota</taxon>
        <taxon>Betaproteobacteria</taxon>
        <taxon>Burkholderiales</taxon>
        <taxon>Comamonadaceae</taxon>
        <taxon>Ramlibacter</taxon>
    </lineage>
</organism>
<name>A0ABX6P227_9BURK</name>
<accession>A0ABX6P227</accession>
<protein>
    <submittedName>
        <fullName evidence="1">Uncharacterized protein</fullName>
    </submittedName>
</protein>
<reference evidence="1 2" key="2">
    <citation type="submission" date="2020-05" db="EMBL/GenBank/DDBJ databases">
        <authorList>
            <person name="Khan S.A."/>
            <person name="Jeon C.O."/>
            <person name="Chun B.H."/>
        </authorList>
    </citation>
    <scope>NUCLEOTIDE SEQUENCE [LARGE SCALE GENOMIC DNA]</scope>
    <source>
        <strain evidence="1 2">H242</strain>
    </source>
</reference>
<proteinExistence type="predicted"/>
<evidence type="ECO:0000313" key="1">
    <source>
        <dbReference type="EMBL" id="QJW83450.1"/>
    </source>
</evidence>